<evidence type="ECO:0000313" key="3">
    <source>
        <dbReference type="Proteomes" id="UP000630887"/>
    </source>
</evidence>
<organism evidence="2 3">
    <name type="scientific">Catellatospora coxensis</name>
    <dbReference type="NCBI Taxonomy" id="310354"/>
    <lineage>
        <taxon>Bacteria</taxon>
        <taxon>Bacillati</taxon>
        <taxon>Actinomycetota</taxon>
        <taxon>Actinomycetes</taxon>
        <taxon>Micromonosporales</taxon>
        <taxon>Micromonosporaceae</taxon>
        <taxon>Catellatospora</taxon>
    </lineage>
</organism>
<dbReference type="AlphaFoldDB" id="A0A8J3L0G2"/>
<evidence type="ECO:0000256" key="1">
    <source>
        <dbReference type="SAM" id="SignalP"/>
    </source>
</evidence>
<dbReference type="RefSeq" id="WP_203695364.1">
    <property type="nucleotide sequence ID" value="NZ_BAAALC010000035.1"/>
</dbReference>
<dbReference type="Proteomes" id="UP000630887">
    <property type="component" value="Unassembled WGS sequence"/>
</dbReference>
<dbReference type="EMBL" id="BONI01000055">
    <property type="protein sequence ID" value="GIG08939.1"/>
    <property type="molecule type" value="Genomic_DNA"/>
</dbReference>
<accession>A0A8J3L0G2</accession>
<evidence type="ECO:0008006" key="4">
    <source>
        <dbReference type="Google" id="ProtNLM"/>
    </source>
</evidence>
<reference evidence="2 3" key="1">
    <citation type="submission" date="2021-01" db="EMBL/GenBank/DDBJ databases">
        <title>Whole genome shotgun sequence of Catellatospora coxensis NBRC 107359.</title>
        <authorList>
            <person name="Komaki H."/>
            <person name="Tamura T."/>
        </authorList>
    </citation>
    <scope>NUCLEOTIDE SEQUENCE [LARGE SCALE GENOMIC DNA]</scope>
    <source>
        <strain evidence="2 3">NBRC 107359</strain>
    </source>
</reference>
<name>A0A8J3L0G2_9ACTN</name>
<keyword evidence="1" id="KW-0732">Signal</keyword>
<comment type="caution">
    <text evidence="2">The sequence shown here is derived from an EMBL/GenBank/DDBJ whole genome shotgun (WGS) entry which is preliminary data.</text>
</comment>
<protein>
    <recommendedName>
        <fullName evidence="4">Secreted protein</fullName>
    </recommendedName>
</protein>
<keyword evidence="3" id="KW-1185">Reference proteome</keyword>
<feature type="chain" id="PRO_5035147502" description="Secreted protein" evidence="1">
    <location>
        <begin position="28"/>
        <end position="78"/>
    </location>
</feature>
<proteinExistence type="predicted"/>
<sequence>MRRVKMAIAATVLVGATVFVGATPAHATPSLRGVVYDYSECVRIGNYGIQNYGWTGPLQCVWYPSGSTYPSGYWFIYA</sequence>
<gene>
    <name evidence="2" type="ORF">Cco03nite_56390</name>
</gene>
<feature type="signal peptide" evidence="1">
    <location>
        <begin position="1"/>
        <end position="27"/>
    </location>
</feature>
<evidence type="ECO:0000313" key="2">
    <source>
        <dbReference type="EMBL" id="GIG08939.1"/>
    </source>
</evidence>